<dbReference type="RefSeq" id="WP_088909262.1">
    <property type="nucleotide sequence ID" value="NZ_CP018145.1"/>
</dbReference>
<reference evidence="9 10" key="1">
    <citation type="submission" date="2016-11" db="EMBL/GenBank/DDBJ databases">
        <authorList>
            <person name="Jaros S."/>
            <person name="Januszkiewicz K."/>
            <person name="Wedrychowicz H."/>
        </authorList>
    </citation>
    <scope>NUCLEOTIDE SEQUENCE [LARGE SCALE GENOMIC DNA]</scope>
    <source>
        <strain evidence="9 10">NF2</strain>
    </source>
</reference>
<evidence type="ECO:0000313" key="10">
    <source>
        <dbReference type="Proteomes" id="UP000197781"/>
    </source>
</evidence>
<accession>A0A220MKF2</accession>
<feature type="transmembrane region" description="Helical" evidence="8">
    <location>
        <begin position="114"/>
        <end position="134"/>
    </location>
</feature>
<evidence type="ECO:0000256" key="3">
    <source>
        <dbReference type="ARBA" id="ARBA00022448"/>
    </source>
</evidence>
<feature type="transmembrane region" description="Helical" evidence="8">
    <location>
        <begin position="271"/>
        <end position="289"/>
    </location>
</feature>
<feature type="transmembrane region" description="Helical" evidence="8">
    <location>
        <begin position="42"/>
        <end position="62"/>
    </location>
</feature>
<feature type="transmembrane region" description="Helical" evidence="8">
    <location>
        <begin position="219"/>
        <end position="239"/>
    </location>
</feature>
<dbReference type="NCBIfam" id="TIGR00912">
    <property type="entry name" value="2A0309"/>
    <property type="match status" value="1"/>
</dbReference>
<sequence length="362" mass="41664">MDRGRIHSLNPILVIGLIMNTMVGVNLLGLAHHASKMGYNLWWSPILLGCIVSLTLFPMMALCRRYPEDNLFRIHEKLLGKWLGRCFNILIIVYAILNVSTANEGYIRLVQTSMLSNQTATLPLLGLTLSMAYITNGGIKLIARFCLLTFFFTGWMVFLLQYGFQKGGITHIFPLFNTDWRTIAETVHNSYASMLGYELVLFFYPYIQEKNKAHKHVLIGIWIVVLLYVMILITSVAYFSEWQMDNLIYPILNLFKAVELSFLERIENLGIGLWVFLILSTSTGYLWVARTGLEEMAEKTRLWHLLLPTIISFLFIVGPLSVEKQRYIYDKVTVYIAYGLILWPIFLLLLHSLKFGRGERVS</sequence>
<evidence type="ECO:0000256" key="2">
    <source>
        <dbReference type="ARBA" id="ARBA00007998"/>
    </source>
</evidence>
<evidence type="ECO:0000256" key="6">
    <source>
        <dbReference type="ARBA" id="ARBA00022989"/>
    </source>
</evidence>
<keyword evidence="4" id="KW-0309">Germination</keyword>
<comment type="subcellular location">
    <subcellularLocation>
        <location evidence="1">Membrane</location>
        <topology evidence="1">Multi-pass membrane protein</topology>
    </subcellularLocation>
</comment>
<dbReference type="AlphaFoldDB" id="A0A220MKF2"/>
<dbReference type="KEGG" id="bfm:BP422_19915"/>
<evidence type="ECO:0000313" key="9">
    <source>
        <dbReference type="EMBL" id="ASJ55614.1"/>
    </source>
</evidence>
<feature type="transmembrane region" description="Helical" evidence="8">
    <location>
        <begin position="141"/>
        <end position="164"/>
    </location>
</feature>
<dbReference type="Proteomes" id="UP000197781">
    <property type="component" value="Chromosome"/>
</dbReference>
<dbReference type="PANTHER" id="PTHR34975:SF2">
    <property type="entry name" value="SPORE GERMINATION PROTEIN A2"/>
    <property type="match status" value="1"/>
</dbReference>
<keyword evidence="5 8" id="KW-0812">Transmembrane</keyword>
<dbReference type="InterPro" id="IPR004761">
    <property type="entry name" value="Spore_GerAB"/>
</dbReference>
<keyword evidence="3" id="KW-0813">Transport</keyword>
<evidence type="ECO:0000256" key="8">
    <source>
        <dbReference type="SAM" id="Phobius"/>
    </source>
</evidence>
<evidence type="ECO:0000256" key="5">
    <source>
        <dbReference type="ARBA" id="ARBA00022692"/>
    </source>
</evidence>
<dbReference type="PANTHER" id="PTHR34975">
    <property type="entry name" value="SPORE GERMINATION PROTEIN A2"/>
    <property type="match status" value="1"/>
</dbReference>
<evidence type="ECO:0000256" key="7">
    <source>
        <dbReference type="ARBA" id="ARBA00023136"/>
    </source>
</evidence>
<name>A0A220MKF2_9BACL</name>
<dbReference type="Pfam" id="PF03845">
    <property type="entry name" value="Spore_permease"/>
    <property type="match status" value="1"/>
</dbReference>
<dbReference type="GO" id="GO:0009847">
    <property type="term" value="P:spore germination"/>
    <property type="evidence" value="ECO:0007669"/>
    <property type="project" value="InterPro"/>
</dbReference>
<feature type="transmembrane region" description="Helical" evidence="8">
    <location>
        <begin position="190"/>
        <end position="207"/>
    </location>
</feature>
<dbReference type="GO" id="GO:0016020">
    <property type="term" value="C:membrane"/>
    <property type="evidence" value="ECO:0007669"/>
    <property type="project" value="UniProtKB-SubCell"/>
</dbReference>
<feature type="transmembrane region" description="Helical" evidence="8">
    <location>
        <begin position="301"/>
        <end position="320"/>
    </location>
</feature>
<dbReference type="EMBL" id="CP018145">
    <property type="protein sequence ID" value="ASJ55614.1"/>
    <property type="molecule type" value="Genomic_DNA"/>
</dbReference>
<feature type="transmembrane region" description="Helical" evidence="8">
    <location>
        <begin position="82"/>
        <end position="102"/>
    </location>
</feature>
<keyword evidence="6 8" id="KW-1133">Transmembrane helix</keyword>
<evidence type="ECO:0000256" key="4">
    <source>
        <dbReference type="ARBA" id="ARBA00022544"/>
    </source>
</evidence>
<organism evidence="9 10">
    <name type="scientific">Brevibacillus formosus</name>
    <dbReference type="NCBI Taxonomy" id="54913"/>
    <lineage>
        <taxon>Bacteria</taxon>
        <taxon>Bacillati</taxon>
        <taxon>Bacillota</taxon>
        <taxon>Bacilli</taxon>
        <taxon>Bacillales</taxon>
        <taxon>Paenibacillaceae</taxon>
        <taxon>Brevibacillus</taxon>
    </lineage>
</organism>
<keyword evidence="7 8" id="KW-0472">Membrane</keyword>
<gene>
    <name evidence="9" type="ORF">BP422_19915</name>
</gene>
<comment type="similarity">
    <text evidence="2">Belongs to the amino acid-polyamine-organocation (APC) superfamily. Spore germination protein (SGP) (TC 2.A.3.9) family.</text>
</comment>
<evidence type="ECO:0000256" key="1">
    <source>
        <dbReference type="ARBA" id="ARBA00004141"/>
    </source>
</evidence>
<protein>
    <submittedName>
        <fullName evidence="9">Spore gernimation protein</fullName>
    </submittedName>
</protein>
<proteinExistence type="inferred from homology"/>
<feature type="transmembrane region" description="Helical" evidence="8">
    <location>
        <begin position="12"/>
        <end position="30"/>
    </location>
</feature>
<feature type="transmembrane region" description="Helical" evidence="8">
    <location>
        <begin position="332"/>
        <end position="350"/>
    </location>
</feature>